<dbReference type="PANTHER" id="PTHR24365">
    <property type="entry name" value="TOLL-LIKE RECEPTOR"/>
    <property type="match status" value="1"/>
</dbReference>
<evidence type="ECO:0000256" key="7">
    <source>
        <dbReference type="ARBA" id="ARBA00022737"/>
    </source>
</evidence>
<dbReference type="PANTHER" id="PTHR24365:SF541">
    <property type="entry name" value="PROTEIN TOLL-RELATED"/>
    <property type="match status" value="1"/>
</dbReference>
<evidence type="ECO:0000313" key="16">
    <source>
        <dbReference type="EMBL" id="KAK7111476.1"/>
    </source>
</evidence>
<evidence type="ECO:0000256" key="13">
    <source>
        <dbReference type="SAM" id="Phobius"/>
    </source>
</evidence>
<evidence type="ECO:0000256" key="1">
    <source>
        <dbReference type="ARBA" id="ARBA00004479"/>
    </source>
</evidence>
<comment type="caution">
    <text evidence="16">The sequence shown here is derived from an EMBL/GenBank/DDBJ whole genome shotgun (WGS) entry which is preliminary data.</text>
</comment>
<dbReference type="Pfam" id="PF01582">
    <property type="entry name" value="TIR"/>
    <property type="match status" value="1"/>
</dbReference>
<accession>A0AAN9BS20</accession>
<evidence type="ECO:0000256" key="6">
    <source>
        <dbReference type="ARBA" id="ARBA00022729"/>
    </source>
</evidence>
<keyword evidence="10 13" id="KW-0472">Membrane</keyword>
<dbReference type="Gene3D" id="3.40.50.10140">
    <property type="entry name" value="Toll/interleukin-1 receptor homology (TIR) domain"/>
    <property type="match status" value="1"/>
</dbReference>
<protein>
    <recommendedName>
        <fullName evidence="15">TIR domain-containing protein</fullName>
    </recommendedName>
</protein>
<comment type="similarity">
    <text evidence="2">Belongs to the Toll-like receptor family.</text>
</comment>
<dbReference type="GO" id="GO:0005886">
    <property type="term" value="C:plasma membrane"/>
    <property type="evidence" value="ECO:0007669"/>
    <property type="project" value="TreeGrafter"/>
</dbReference>
<evidence type="ECO:0000256" key="14">
    <source>
        <dbReference type="SAM" id="SignalP"/>
    </source>
</evidence>
<keyword evidence="6 14" id="KW-0732">Signal</keyword>
<feature type="transmembrane region" description="Helical" evidence="13">
    <location>
        <begin position="519"/>
        <end position="541"/>
    </location>
</feature>
<comment type="subcellular location">
    <subcellularLocation>
        <location evidence="1">Membrane</location>
        <topology evidence="1">Single-pass type I membrane protein</topology>
    </subcellularLocation>
</comment>
<dbReference type="InterPro" id="IPR000157">
    <property type="entry name" value="TIR_dom"/>
</dbReference>
<sequence>MDILFVALLSAVLVFKSVETKCDDQPVICWHTDSPFPLTPPVESCYGEGLCKCTNETADCSSSFGNLTFVPNLNRSYQYLNLSNNNLTNISHRHFFTNVSKDVRVIDLYNNGLTFIAEGVFEGLEKLESLLLGGSNLLGYKDIPSLLAVPSLRNLSMSCLKLGNVPEDTFRRVTHSHLRYLDLSWNCIGSLNMSVFKPLRKLKTISLWRNEIYELATAYMPSWETLDLPTNRLYDFPRTCAESNTSLFPNLKALSLDQNMIQGIDDPVCLPKVKVLSVSYNHFLYFRTNTLRTDRFPNLQILQIMQMENKIYGVSPFFINNSAVAKITFVLNNIDFSKDYAHPDMFGGCTGVTFLNLRGNTFQYVTDDKFHRLLKPMESSLNILSLSGTQLTHISSNMFSRLKHITELYLYENSLTSIPDGVLDNIGPMWKLILDDNMIETISETTFGVELRSRLKDVNLGGNPYHCSCEILWFQQWMRSNPTIFRDFHTRGYRCANVRNVTVPDFVLNPQACILGSDAASLTIAISCVLLFFLILFIVYFRFRWHARLCLYEVCRSRRRRTRTRRFKYDVFVSYAEEDVNWVLDELLPVLEGEWGLRLCIHQRDFLPGKQIVDNIADCVSDSERVVLVFSPHFARSQWCQFELKYCQSFVMERDDVMVLVALQETQSRDMTGAMLAVLRTTTYIEWDEQGEAKTSFWGRLRLALDEMDEPETA</sequence>
<dbReference type="PROSITE" id="PS51450">
    <property type="entry name" value="LRR"/>
    <property type="match status" value="3"/>
</dbReference>
<dbReference type="SUPFAM" id="SSF52058">
    <property type="entry name" value="L domain-like"/>
    <property type="match status" value="2"/>
</dbReference>
<evidence type="ECO:0000256" key="11">
    <source>
        <dbReference type="ARBA" id="ARBA00023170"/>
    </source>
</evidence>
<dbReference type="EMBL" id="JBAMIC010000002">
    <property type="protein sequence ID" value="KAK7111476.1"/>
    <property type="molecule type" value="Genomic_DNA"/>
</dbReference>
<organism evidence="16 17">
    <name type="scientific">Littorina saxatilis</name>
    <dbReference type="NCBI Taxonomy" id="31220"/>
    <lineage>
        <taxon>Eukaryota</taxon>
        <taxon>Metazoa</taxon>
        <taxon>Spiralia</taxon>
        <taxon>Lophotrochozoa</taxon>
        <taxon>Mollusca</taxon>
        <taxon>Gastropoda</taxon>
        <taxon>Caenogastropoda</taxon>
        <taxon>Littorinimorpha</taxon>
        <taxon>Littorinoidea</taxon>
        <taxon>Littorinidae</taxon>
        <taxon>Littorina</taxon>
    </lineage>
</organism>
<feature type="domain" description="TIR" evidence="15">
    <location>
        <begin position="567"/>
        <end position="705"/>
    </location>
</feature>
<keyword evidence="4" id="KW-0433">Leucine-rich repeat</keyword>
<dbReference type="SMART" id="SM00369">
    <property type="entry name" value="LRR_TYP"/>
    <property type="match status" value="7"/>
</dbReference>
<keyword evidence="11" id="KW-0675">Receptor</keyword>
<reference evidence="16 17" key="1">
    <citation type="submission" date="2024-02" db="EMBL/GenBank/DDBJ databases">
        <title>Chromosome-scale genome assembly of the rough periwinkle Littorina saxatilis.</title>
        <authorList>
            <person name="De Jode A."/>
            <person name="Faria R."/>
            <person name="Formenti G."/>
            <person name="Sims Y."/>
            <person name="Smith T.P."/>
            <person name="Tracey A."/>
            <person name="Wood J.M.D."/>
            <person name="Zagrodzka Z.B."/>
            <person name="Johannesson K."/>
            <person name="Butlin R.K."/>
            <person name="Leder E.H."/>
        </authorList>
    </citation>
    <scope>NUCLEOTIDE SEQUENCE [LARGE SCALE GENOMIC DNA]</scope>
    <source>
        <strain evidence="16">Snail1</strain>
        <tissue evidence="16">Muscle</tissue>
    </source>
</reference>
<evidence type="ECO:0000256" key="8">
    <source>
        <dbReference type="ARBA" id="ARBA00022859"/>
    </source>
</evidence>
<name>A0AAN9BS20_9CAEN</name>
<evidence type="ECO:0000256" key="12">
    <source>
        <dbReference type="ARBA" id="ARBA00023180"/>
    </source>
</evidence>
<keyword evidence="12" id="KW-0325">Glycoprotein</keyword>
<dbReference type="GO" id="GO:0038023">
    <property type="term" value="F:signaling receptor activity"/>
    <property type="evidence" value="ECO:0007669"/>
    <property type="project" value="TreeGrafter"/>
</dbReference>
<dbReference type="GO" id="GO:0007165">
    <property type="term" value="P:signal transduction"/>
    <property type="evidence" value="ECO:0007669"/>
    <property type="project" value="InterPro"/>
</dbReference>
<keyword evidence="8" id="KW-0391">Immunity</keyword>
<evidence type="ECO:0000256" key="10">
    <source>
        <dbReference type="ARBA" id="ARBA00023136"/>
    </source>
</evidence>
<dbReference type="Pfam" id="PF13855">
    <property type="entry name" value="LRR_8"/>
    <property type="match status" value="3"/>
</dbReference>
<dbReference type="InterPro" id="IPR035897">
    <property type="entry name" value="Toll_tir_struct_dom_sf"/>
</dbReference>
<keyword evidence="9 13" id="KW-1133">Transmembrane helix</keyword>
<dbReference type="SMART" id="SM00255">
    <property type="entry name" value="TIR"/>
    <property type="match status" value="1"/>
</dbReference>
<evidence type="ECO:0000256" key="5">
    <source>
        <dbReference type="ARBA" id="ARBA00022692"/>
    </source>
</evidence>
<dbReference type="PROSITE" id="PS50104">
    <property type="entry name" value="TIR"/>
    <property type="match status" value="1"/>
</dbReference>
<dbReference type="FunFam" id="3.40.50.10140:FF:000001">
    <property type="entry name" value="Toll-like receptor 2"/>
    <property type="match status" value="1"/>
</dbReference>
<feature type="signal peptide" evidence="14">
    <location>
        <begin position="1"/>
        <end position="20"/>
    </location>
</feature>
<dbReference type="InterPro" id="IPR001611">
    <property type="entry name" value="Leu-rich_rpt"/>
</dbReference>
<dbReference type="SUPFAM" id="SSF52200">
    <property type="entry name" value="Toll/Interleukin receptor TIR domain"/>
    <property type="match status" value="1"/>
</dbReference>
<dbReference type="Proteomes" id="UP001374579">
    <property type="component" value="Unassembled WGS sequence"/>
</dbReference>
<proteinExistence type="inferred from homology"/>
<evidence type="ECO:0000259" key="15">
    <source>
        <dbReference type="PROSITE" id="PS50104"/>
    </source>
</evidence>
<gene>
    <name evidence="16" type="ORF">V1264_011099</name>
</gene>
<evidence type="ECO:0000256" key="4">
    <source>
        <dbReference type="ARBA" id="ARBA00022614"/>
    </source>
</evidence>
<dbReference type="AlphaFoldDB" id="A0AAN9BS20"/>
<evidence type="ECO:0000256" key="2">
    <source>
        <dbReference type="ARBA" id="ARBA00009634"/>
    </source>
</evidence>
<dbReference type="PRINTS" id="PR01537">
    <property type="entry name" value="INTRLKN1R1F"/>
</dbReference>
<dbReference type="Gene3D" id="3.80.10.10">
    <property type="entry name" value="Ribonuclease Inhibitor"/>
    <property type="match status" value="3"/>
</dbReference>
<dbReference type="InterPro" id="IPR003591">
    <property type="entry name" value="Leu-rich_rpt_typical-subtyp"/>
</dbReference>
<evidence type="ECO:0000256" key="3">
    <source>
        <dbReference type="ARBA" id="ARBA00022588"/>
    </source>
</evidence>
<keyword evidence="3" id="KW-0399">Innate immunity</keyword>
<keyword evidence="7" id="KW-0677">Repeat</keyword>
<evidence type="ECO:0000313" key="17">
    <source>
        <dbReference type="Proteomes" id="UP001374579"/>
    </source>
</evidence>
<evidence type="ECO:0000256" key="9">
    <source>
        <dbReference type="ARBA" id="ARBA00022989"/>
    </source>
</evidence>
<keyword evidence="5 13" id="KW-0812">Transmembrane</keyword>
<dbReference type="InterPro" id="IPR032675">
    <property type="entry name" value="LRR_dom_sf"/>
</dbReference>
<keyword evidence="17" id="KW-1185">Reference proteome</keyword>
<dbReference type="GO" id="GO:0045087">
    <property type="term" value="P:innate immune response"/>
    <property type="evidence" value="ECO:0007669"/>
    <property type="project" value="UniProtKB-KW"/>
</dbReference>
<feature type="chain" id="PRO_5042834302" description="TIR domain-containing protein" evidence="14">
    <location>
        <begin position="21"/>
        <end position="714"/>
    </location>
</feature>